<evidence type="ECO:0000256" key="4">
    <source>
        <dbReference type="ARBA" id="ARBA00022692"/>
    </source>
</evidence>
<comment type="caution">
    <text evidence="10">The sequence shown here is derived from an EMBL/GenBank/DDBJ whole genome shotgun (WGS) entry which is preliminary data.</text>
</comment>
<feature type="region of interest" description="Disordered" evidence="8">
    <location>
        <begin position="1"/>
        <end position="28"/>
    </location>
</feature>
<dbReference type="SUPFAM" id="SSF161098">
    <property type="entry name" value="MetI-like"/>
    <property type="match status" value="1"/>
</dbReference>
<evidence type="ECO:0000259" key="9">
    <source>
        <dbReference type="PROSITE" id="PS50928"/>
    </source>
</evidence>
<evidence type="ECO:0000313" key="10">
    <source>
        <dbReference type="EMBL" id="GLK84760.1"/>
    </source>
</evidence>
<reference evidence="10" key="1">
    <citation type="journal article" date="2014" name="Int. J. Syst. Evol. Microbiol.">
        <title>Complete genome sequence of Corynebacterium casei LMG S-19264T (=DSM 44701T), isolated from a smear-ripened cheese.</title>
        <authorList>
            <consortium name="US DOE Joint Genome Institute (JGI-PGF)"/>
            <person name="Walter F."/>
            <person name="Albersmeier A."/>
            <person name="Kalinowski J."/>
            <person name="Ruckert C."/>
        </authorList>
    </citation>
    <scope>NUCLEOTIDE SEQUENCE</scope>
    <source>
        <strain evidence="10">VKM B-2789</strain>
    </source>
</reference>
<evidence type="ECO:0000256" key="6">
    <source>
        <dbReference type="ARBA" id="ARBA00023136"/>
    </source>
</evidence>
<feature type="transmembrane region" description="Helical" evidence="7">
    <location>
        <begin position="194"/>
        <end position="224"/>
    </location>
</feature>
<reference evidence="10" key="2">
    <citation type="submission" date="2023-01" db="EMBL/GenBank/DDBJ databases">
        <authorList>
            <person name="Sun Q."/>
            <person name="Evtushenko L."/>
        </authorList>
    </citation>
    <scope>NUCLEOTIDE SEQUENCE</scope>
    <source>
        <strain evidence="10">VKM B-2789</strain>
    </source>
</reference>
<keyword evidence="6 7" id="KW-0472">Membrane</keyword>
<dbReference type="GO" id="GO:0005886">
    <property type="term" value="C:plasma membrane"/>
    <property type="evidence" value="ECO:0007669"/>
    <property type="project" value="UniProtKB-SubCell"/>
</dbReference>
<proteinExistence type="inferred from homology"/>
<dbReference type="PANTHER" id="PTHR30151:SF0">
    <property type="entry name" value="ABC TRANSPORTER PERMEASE PROTEIN MJ0413-RELATED"/>
    <property type="match status" value="1"/>
</dbReference>
<evidence type="ECO:0000313" key="11">
    <source>
        <dbReference type="Proteomes" id="UP001143330"/>
    </source>
</evidence>
<feature type="transmembrane region" description="Helical" evidence="7">
    <location>
        <begin position="154"/>
        <end position="173"/>
    </location>
</feature>
<organism evidence="10 11">
    <name type="scientific">Ancylobacter defluvii</name>
    <dbReference type="NCBI Taxonomy" id="1282440"/>
    <lineage>
        <taxon>Bacteria</taxon>
        <taxon>Pseudomonadati</taxon>
        <taxon>Pseudomonadota</taxon>
        <taxon>Alphaproteobacteria</taxon>
        <taxon>Hyphomicrobiales</taxon>
        <taxon>Xanthobacteraceae</taxon>
        <taxon>Ancylobacter</taxon>
    </lineage>
</organism>
<feature type="transmembrane region" description="Helical" evidence="7">
    <location>
        <begin position="34"/>
        <end position="54"/>
    </location>
</feature>
<feature type="transmembrane region" description="Helical" evidence="7">
    <location>
        <begin position="244"/>
        <end position="265"/>
    </location>
</feature>
<comment type="similarity">
    <text evidence="7">Belongs to the binding-protein-dependent transport system permease family.</text>
</comment>
<dbReference type="Gene3D" id="1.10.3720.10">
    <property type="entry name" value="MetI-like"/>
    <property type="match status" value="1"/>
</dbReference>
<dbReference type="PANTHER" id="PTHR30151">
    <property type="entry name" value="ALKANE SULFONATE ABC TRANSPORTER-RELATED, MEMBRANE SUBUNIT"/>
    <property type="match status" value="1"/>
</dbReference>
<keyword evidence="4 7" id="KW-0812">Transmembrane</keyword>
<sequence>MMNMAQARPLADARKSPVQKAPAPRPARSISPQVVDIGVQVAVVVVLAGIWEFGARFGALNPFLLPPLSMVLVRIWEDLIAGTVPVDLGLTLYRALTGFAIGAVIGIPVGILMARSAVVRWFFDPLVSIGFPMPKIAFLPIFILWFDIYDTSKIIMVAFSCFFPIVAATYAGCSSLDKWPIWSARCFGAKERELLWEVYLPMAMPQILTGLQVALPVGMITTIVTEMLMGGRGVGGAMIMAGRFADSVGVFAGIVQIILLGFVVVKSVELIRRRILIWHPESRR</sequence>
<protein>
    <submittedName>
        <fullName evidence="10">Taurine ABC transporter permease</fullName>
    </submittedName>
</protein>
<gene>
    <name evidence="10" type="ORF">GCM10017653_28300</name>
</gene>
<name>A0A9W6NBM3_9HYPH</name>
<keyword evidence="11" id="KW-1185">Reference proteome</keyword>
<dbReference type="InterPro" id="IPR000515">
    <property type="entry name" value="MetI-like"/>
</dbReference>
<keyword evidence="2 7" id="KW-0813">Transport</keyword>
<dbReference type="EMBL" id="BSFM01000014">
    <property type="protein sequence ID" value="GLK84760.1"/>
    <property type="molecule type" value="Genomic_DNA"/>
</dbReference>
<evidence type="ECO:0000256" key="8">
    <source>
        <dbReference type="SAM" id="MobiDB-lite"/>
    </source>
</evidence>
<dbReference type="GO" id="GO:0055085">
    <property type="term" value="P:transmembrane transport"/>
    <property type="evidence" value="ECO:0007669"/>
    <property type="project" value="InterPro"/>
</dbReference>
<feature type="transmembrane region" description="Helical" evidence="7">
    <location>
        <begin position="126"/>
        <end position="148"/>
    </location>
</feature>
<evidence type="ECO:0000256" key="1">
    <source>
        <dbReference type="ARBA" id="ARBA00004651"/>
    </source>
</evidence>
<dbReference type="CDD" id="cd06261">
    <property type="entry name" value="TM_PBP2"/>
    <property type="match status" value="1"/>
</dbReference>
<keyword evidence="3" id="KW-1003">Cell membrane</keyword>
<keyword evidence="5 7" id="KW-1133">Transmembrane helix</keyword>
<feature type="domain" description="ABC transmembrane type-1" evidence="9">
    <location>
        <begin position="88"/>
        <end position="272"/>
    </location>
</feature>
<accession>A0A9W6NBM3</accession>
<evidence type="ECO:0000256" key="5">
    <source>
        <dbReference type="ARBA" id="ARBA00022989"/>
    </source>
</evidence>
<dbReference type="AlphaFoldDB" id="A0A9W6NBM3"/>
<dbReference type="InterPro" id="IPR035906">
    <property type="entry name" value="MetI-like_sf"/>
</dbReference>
<evidence type="ECO:0000256" key="7">
    <source>
        <dbReference type="RuleBase" id="RU363032"/>
    </source>
</evidence>
<dbReference type="RefSeq" id="WP_213364620.1">
    <property type="nucleotide sequence ID" value="NZ_BSFM01000014.1"/>
</dbReference>
<comment type="subcellular location">
    <subcellularLocation>
        <location evidence="1 7">Cell membrane</location>
        <topology evidence="1 7">Multi-pass membrane protein</topology>
    </subcellularLocation>
</comment>
<feature type="transmembrane region" description="Helical" evidence="7">
    <location>
        <begin position="92"/>
        <end position="114"/>
    </location>
</feature>
<evidence type="ECO:0000256" key="2">
    <source>
        <dbReference type="ARBA" id="ARBA00022448"/>
    </source>
</evidence>
<evidence type="ECO:0000256" key="3">
    <source>
        <dbReference type="ARBA" id="ARBA00022475"/>
    </source>
</evidence>
<dbReference type="Proteomes" id="UP001143330">
    <property type="component" value="Unassembled WGS sequence"/>
</dbReference>
<dbReference type="Pfam" id="PF00528">
    <property type="entry name" value="BPD_transp_1"/>
    <property type="match status" value="1"/>
</dbReference>
<dbReference type="PROSITE" id="PS50928">
    <property type="entry name" value="ABC_TM1"/>
    <property type="match status" value="1"/>
</dbReference>